<feature type="compositionally biased region" description="Basic and acidic residues" evidence="1">
    <location>
        <begin position="99"/>
        <end position="112"/>
    </location>
</feature>
<reference evidence="2" key="1">
    <citation type="submission" date="2019-03" db="EMBL/GenBank/DDBJ databases">
        <title>WGS assembly of Setaria viridis.</title>
        <authorList>
            <person name="Huang P."/>
            <person name="Jenkins J."/>
            <person name="Grimwood J."/>
            <person name="Barry K."/>
            <person name="Healey A."/>
            <person name="Mamidi S."/>
            <person name="Sreedasyam A."/>
            <person name="Shu S."/>
            <person name="Feldman M."/>
            <person name="Wu J."/>
            <person name="Yu Y."/>
            <person name="Chen C."/>
            <person name="Johnson J."/>
            <person name="Rokhsar D."/>
            <person name="Baxter I."/>
            <person name="Schmutz J."/>
            <person name="Brutnell T."/>
            <person name="Kellogg E."/>
        </authorList>
    </citation>
    <scope>NUCLEOTIDE SEQUENCE [LARGE SCALE GENOMIC DNA]</scope>
</reference>
<name>A0A4V6DEN5_SETVI</name>
<dbReference type="EMBL" id="CM016553">
    <property type="protein sequence ID" value="TKW34446.1"/>
    <property type="molecule type" value="Genomic_DNA"/>
</dbReference>
<accession>A0A4V6DEN5</accession>
<evidence type="ECO:0000256" key="1">
    <source>
        <dbReference type="SAM" id="MobiDB-lite"/>
    </source>
</evidence>
<keyword evidence="3" id="KW-1185">Reference proteome</keyword>
<dbReference type="AlphaFoldDB" id="A0A4V6DEN5"/>
<dbReference type="Gramene" id="TKW34446">
    <property type="protein sequence ID" value="TKW34446"/>
    <property type="gene ID" value="SEVIR_2G308200v2"/>
</dbReference>
<feature type="region of interest" description="Disordered" evidence="1">
    <location>
        <begin position="95"/>
        <end position="124"/>
    </location>
</feature>
<gene>
    <name evidence="2" type="ORF">SEVIR_2G308200v2</name>
</gene>
<evidence type="ECO:0000313" key="3">
    <source>
        <dbReference type="Proteomes" id="UP000298652"/>
    </source>
</evidence>
<organism evidence="2 3">
    <name type="scientific">Setaria viridis</name>
    <name type="common">Green bristlegrass</name>
    <name type="synonym">Setaria italica subsp. viridis</name>
    <dbReference type="NCBI Taxonomy" id="4556"/>
    <lineage>
        <taxon>Eukaryota</taxon>
        <taxon>Viridiplantae</taxon>
        <taxon>Streptophyta</taxon>
        <taxon>Embryophyta</taxon>
        <taxon>Tracheophyta</taxon>
        <taxon>Spermatophyta</taxon>
        <taxon>Magnoliopsida</taxon>
        <taxon>Liliopsida</taxon>
        <taxon>Poales</taxon>
        <taxon>Poaceae</taxon>
        <taxon>PACMAD clade</taxon>
        <taxon>Panicoideae</taxon>
        <taxon>Panicodae</taxon>
        <taxon>Paniceae</taxon>
        <taxon>Cenchrinae</taxon>
        <taxon>Setaria</taxon>
    </lineage>
</organism>
<protein>
    <submittedName>
        <fullName evidence="2">Uncharacterized protein</fullName>
    </submittedName>
</protein>
<dbReference type="Proteomes" id="UP000298652">
    <property type="component" value="Chromosome 2"/>
</dbReference>
<proteinExistence type="predicted"/>
<sequence>MLCLPSPTPFVPCRALLLACCSSSPLRGTHFAPQLLPTRAVLHLRRTTRSRSGAIDGTPRYSRVVALYPDVPLPRRRALSPACCSLMPRVLSRSSRAFANRDHGKSSSEVSKRKLQPTAATPRC</sequence>
<evidence type="ECO:0000313" key="2">
    <source>
        <dbReference type="EMBL" id="TKW34446.1"/>
    </source>
</evidence>